<evidence type="ECO:0000256" key="1">
    <source>
        <dbReference type="ARBA" id="ARBA00009995"/>
    </source>
</evidence>
<evidence type="ECO:0000313" key="7">
    <source>
        <dbReference type="Proteomes" id="UP001431783"/>
    </source>
</evidence>
<evidence type="ECO:0000256" key="3">
    <source>
        <dbReference type="ARBA" id="ARBA00022679"/>
    </source>
</evidence>
<accession>A0AAW1U3A4</accession>
<proteinExistence type="inferred from homology"/>
<feature type="signal peptide" evidence="5">
    <location>
        <begin position="1"/>
        <end position="21"/>
    </location>
</feature>
<keyword evidence="4" id="KW-1133">Transmembrane helix</keyword>
<dbReference type="SUPFAM" id="SSF53756">
    <property type="entry name" value="UDP-Glycosyltransferase/glycogen phosphorylase"/>
    <property type="match status" value="1"/>
</dbReference>
<dbReference type="InterPro" id="IPR002213">
    <property type="entry name" value="UDP_glucos_trans"/>
</dbReference>
<dbReference type="AlphaFoldDB" id="A0AAW1U3A4"/>
<keyword evidence="7" id="KW-1185">Reference proteome</keyword>
<dbReference type="EMBL" id="JARQZJ010000032">
    <property type="protein sequence ID" value="KAK9875137.1"/>
    <property type="molecule type" value="Genomic_DNA"/>
</dbReference>
<keyword evidence="5" id="KW-0732">Signal</keyword>
<organism evidence="6 7">
    <name type="scientific">Henosepilachna vigintioctopunctata</name>
    <dbReference type="NCBI Taxonomy" id="420089"/>
    <lineage>
        <taxon>Eukaryota</taxon>
        <taxon>Metazoa</taxon>
        <taxon>Ecdysozoa</taxon>
        <taxon>Arthropoda</taxon>
        <taxon>Hexapoda</taxon>
        <taxon>Insecta</taxon>
        <taxon>Pterygota</taxon>
        <taxon>Neoptera</taxon>
        <taxon>Endopterygota</taxon>
        <taxon>Coleoptera</taxon>
        <taxon>Polyphaga</taxon>
        <taxon>Cucujiformia</taxon>
        <taxon>Coccinelloidea</taxon>
        <taxon>Coccinellidae</taxon>
        <taxon>Epilachninae</taxon>
        <taxon>Epilachnini</taxon>
        <taxon>Henosepilachna</taxon>
    </lineage>
</organism>
<dbReference type="PANTHER" id="PTHR48043:SF159">
    <property type="entry name" value="EG:EG0003.4 PROTEIN-RELATED"/>
    <property type="match status" value="1"/>
</dbReference>
<keyword evidence="2" id="KW-0328">Glycosyltransferase</keyword>
<evidence type="ECO:0000256" key="4">
    <source>
        <dbReference type="SAM" id="Phobius"/>
    </source>
</evidence>
<feature type="transmembrane region" description="Helical" evidence="4">
    <location>
        <begin position="473"/>
        <end position="496"/>
    </location>
</feature>
<dbReference type="Proteomes" id="UP001431783">
    <property type="component" value="Unassembled WGS sequence"/>
</dbReference>
<dbReference type="Pfam" id="PF00201">
    <property type="entry name" value="UDPGT"/>
    <property type="match status" value="1"/>
</dbReference>
<dbReference type="Gene3D" id="3.40.50.2000">
    <property type="entry name" value="Glycogen Phosphorylase B"/>
    <property type="match status" value="1"/>
</dbReference>
<evidence type="ECO:0000313" key="6">
    <source>
        <dbReference type="EMBL" id="KAK9875137.1"/>
    </source>
</evidence>
<comment type="caution">
    <text evidence="6">The sequence shown here is derived from an EMBL/GenBank/DDBJ whole genome shotgun (WGS) entry which is preliminary data.</text>
</comment>
<evidence type="ECO:0008006" key="8">
    <source>
        <dbReference type="Google" id="ProtNLM"/>
    </source>
</evidence>
<dbReference type="FunFam" id="3.40.50.2000:FF:000050">
    <property type="entry name" value="UDP-glucuronosyltransferase"/>
    <property type="match status" value="1"/>
</dbReference>
<gene>
    <name evidence="6" type="ORF">WA026_005930</name>
</gene>
<dbReference type="PANTHER" id="PTHR48043">
    <property type="entry name" value="EG:EG0003.4 PROTEIN-RELATED"/>
    <property type="match status" value="1"/>
</dbReference>
<evidence type="ECO:0000256" key="2">
    <source>
        <dbReference type="ARBA" id="ARBA00022676"/>
    </source>
</evidence>
<keyword evidence="4" id="KW-0472">Membrane</keyword>
<protein>
    <recommendedName>
        <fullName evidence="8">UDP-glucuronosyltransferase</fullName>
    </recommendedName>
</protein>
<sequence>MLRHCEILFLLGVLVMSSTDAAKLLGIFHVPGKSHYLSGSALMKILAEKGHDVTIVSPFTEKNPPKNYKEVVLTGLLDEKKDENFNMFDMTNNPFMMIGLFSYISTIMVEKTFNNTNFKKLMQSGEKYDAVILEEFNSEALKYVAHHFNAPLIVYNAMDANEWINPYQGNPDSPSYVPLVYLPYTSDMSFFERVYNSIIYVYINLVRHIFFLPMQNRVLHKYYPNAPNLDQFIYNVSLVLLNADESVYDALPRVPSMKNIGGFHIHQPKPLPNDLQQLLDNAEHGVIYFSMGSNLLAKDMPTEKKKILLRTLSKLKQTVLWKYEEENLPGKPENVITRKWLPQNDILAHKNIKLFITHGGIFSTYEAVYHGVPLLSLGVISEQILNGKRSEKNGYAKAVPFFDIEEETLDLYLKELLENPKYKENAARRSRILKDKPQSATAAVNYWVEYVVRHKGASHLRVASLDLTWYQCMLLDVVAFLLVSFVVLIYTLKFLFRTVFGRKVNKKEKTA</sequence>
<keyword evidence="3" id="KW-0808">Transferase</keyword>
<keyword evidence="4" id="KW-0812">Transmembrane</keyword>
<dbReference type="InterPro" id="IPR050271">
    <property type="entry name" value="UDP-glycosyltransferase"/>
</dbReference>
<dbReference type="GO" id="GO:0008194">
    <property type="term" value="F:UDP-glycosyltransferase activity"/>
    <property type="evidence" value="ECO:0007669"/>
    <property type="project" value="InterPro"/>
</dbReference>
<reference evidence="6 7" key="1">
    <citation type="submission" date="2023-03" db="EMBL/GenBank/DDBJ databases">
        <title>Genome insight into feeding habits of ladybird beetles.</title>
        <authorList>
            <person name="Li H.-S."/>
            <person name="Huang Y.-H."/>
            <person name="Pang H."/>
        </authorList>
    </citation>
    <scope>NUCLEOTIDE SEQUENCE [LARGE SCALE GENOMIC DNA]</scope>
    <source>
        <strain evidence="6">SYSU_2023b</strain>
        <tissue evidence="6">Whole body</tissue>
    </source>
</reference>
<evidence type="ECO:0000256" key="5">
    <source>
        <dbReference type="SAM" id="SignalP"/>
    </source>
</evidence>
<comment type="similarity">
    <text evidence="1">Belongs to the UDP-glycosyltransferase family.</text>
</comment>
<name>A0AAW1U3A4_9CUCU</name>
<dbReference type="CDD" id="cd03784">
    <property type="entry name" value="GT1_Gtf-like"/>
    <property type="match status" value="1"/>
</dbReference>
<feature type="chain" id="PRO_5043721652" description="UDP-glucuronosyltransferase" evidence="5">
    <location>
        <begin position="22"/>
        <end position="511"/>
    </location>
</feature>